<dbReference type="Proteomes" id="UP001054252">
    <property type="component" value="Unassembled WGS sequence"/>
</dbReference>
<keyword evidence="6" id="KW-1185">Reference proteome</keyword>
<reference evidence="5 6" key="1">
    <citation type="journal article" date="2021" name="Commun. Biol.">
        <title>The genome of Shorea leprosula (Dipterocarpaceae) highlights the ecological relevance of drought in aseasonal tropical rainforests.</title>
        <authorList>
            <person name="Ng K.K.S."/>
            <person name="Kobayashi M.J."/>
            <person name="Fawcett J.A."/>
            <person name="Hatakeyama M."/>
            <person name="Paape T."/>
            <person name="Ng C.H."/>
            <person name="Ang C.C."/>
            <person name="Tnah L.H."/>
            <person name="Lee C.T."/>
            <person name="Nishiyama T."/>
            <person name="Sese J."/>
            <person name="O'Brien M.J."/>
            <person name="Copetti D."/>
            <person name="Mohd Noor M.I."/>
            <person name="Ong R.C."/>
            <person name="Putra M."/>
            <person name="Sireger I.Z."/>
            <person name="Indrioko S."/>
            <person name="Kosugi Y."/>
            <person name="Izuno A."/>
            <person name="Isagi Y."/>
            <person name="Lee S.L."/>
            <person name="Shimizu K.K."/>
        </authorList>
    </citation>
    <scope>NUCLEOTIDE SEQUENCE [LARGE SCALE GENOMIC DNA]</scope>
    <source>
        <strain evidence="5">214</strain>
    </source>
</reference>
<evidence type="ECO:0000256" key="2">
    <source>
        <dbReference type="ARBA" id="ARBA00022473"/>
    </source>
</evidence>
<accession>A0AAV5HZZ9</accession>
<dbReference type="InterPro" id="IPR003676">
    <property type="entry name" value="SAUR_fam"/>
</dbReference>
<evidence type="ECO:0000313" key="6">
    <source>
        <dbReference type="Proteomes" id="UP001054252"/>
    </source>
</evidence>
<feature type="region of interest" description="Disordered" evidence="4">
    <location>
        <begin position="23"/>
        <end position="61"/>
    </location>
</feature>
<dbReference type="Pfam" id="PF02519">
    <property type="entry name" value="Auxin_inducible"/>
    <property type="match status" value="1"/>
</dbReference>
<protein>
    <recommendedName>
        <fullName evidence="7">Small auxin up regulated protein</fullName>
    </recommendedName>
</protein>
<keyword evidence="3" id="KW-0341">Growth regulation</keyword>
<feature type="compositionally biased region" description="Polar residues" evidence="4">
    <location>
        <begin position="43"/>
        <end position="52"/>
    </location>
</feature>
<gene>
    <name evidence="5" type="ORF">SLEP1_g6504</name>
</gene>
<evidence type="ECO:0000256" key="4">
    <source>
        <dbReference type="SAM" id="MobiDB-lite"/>
    </source>
</evidence>
<organism evidence="5 6">
    <name type="scientific">Rubroshorea leprosula</name>
    <dbReference type="NCBI Taxonomy" id="152421"/>
    <lineage>
        <taxon>Eukaryota</taxon>
        <taxon>Viridiplantae</taxon>
        <taxon>Streptophyta</taxon>
        <taxon>Embryophyta</taxon>
        <taxon>Tracheophyta</taxon>
        <taxon>Spermatophyta</taxon>
        <taxon>Magnoliopsida</taxon>
        <taxon>eudicotyledons</taxon>
        <taxon>Gunneridae</taxon>
        <taxon>Pentapetalae</taxon>
        <taxon>rosids</taxon>
        <taxon>malvids</taxon>
        <taxon>Malvales</taxon>
        <taxon>Dipterocarpaceae</taxon>
        <taxon>Rubroshorea</taxon>
    </lineage>
</organism>
<evidence type="ECO:0000256" key="3">
    <source>
        <dbReference type="ARBA" id="ARBA00022604"/>
    </source>
</evidence>
<dbReference type="GO" id="GO:0009733">
    <property type="term" value="P:response to auxin"/>
    <property type="evidence" value="ECO:0007669"/>
    <property type="project" value="InterPro"/>
</dbReference>
<evidence type="ECO:0000256" key="1">
    <source>
        <dbReference type="ARBA" id="ARBA00006974"/>
    </source>
</evidence>
<comment type="similarity">
    <text evidence="1">Belongs to the ARG7 family.</text>
</comment>
<keyword evidence="2" id="KW-0217">Developmental protein</keyword>
<dbReference type="AlphaFoldDB" id="A0AAV5HZZ9"/>
<name>A0AAV5HZZ9_9ROSI</name>
<comment type="caution">
    <text evidence="5">The sequence shown here is derived from an EMBL/GenBank/DDBJ whole genome shotgun (WGS) entry which is preliminary data.</text>
</comment>
<dbReference type="PANTHER" id="PTHR31374:SF118">
    <property type="entry name" value="OS01G0924966 PROTEIN"/>
    <property type="match status" value="1"/>
</dbReference>
<dbReference type="PANTHER" id="PTHR31374">
    <property type="entry name" value="AUXIN-INDUCED PROTEIN-LIKE-RELATED"/>
    <property type="match status" value="1"/>
</dbReference>
<evidence type="ECO:0008006" key="7">
    <source>
        <dbReference type="Google" id="ProtNLM"/>
    </source>
</evidence>
<sequence>MEGIKGKKTSNLVIKTWEQCKSVGRGQRSSSSGSVRSFFKRSTSWPQMSDASRVSEDQHDLKQAPKRSVALEKGCFSVYVGPDKQRFIIKIEYVNHPLFKALLEEAELEYGFNSGGPLALPCNVDSFYKVLLVIENCGGGGDNHIPSQLRCGSAKGYGGHSLPSPPRMIAIKQF</sequence>
<dbReference type="EMBL" id="BPVZ01000006">
    <property type="protein sequence ID" value="GKU92831.1"/>
    <property type="molecule type" value="Genomic_DNA"/>
</dbReference>
<evidence type="ECO:0000313" key="5">
    <source>
        <dbReference type="EMBL" id="GKU92831.1"/>
    </source>
</evidence>
<proteinExistence type="inferred from homology"/>
<feature type="compositionally biased region" description="Low complexity" evidence="4">
    <location>
        <begin position="23"/>
        <end position="42"/>
    </location>
</feature>